<sequence>DEYHKFCEANPIDAAKLTYRKFKTDYFKDYTAEKKYIQRRPERLQMLANLISKPTKNTLVLLPNIAFGRAITKLIPNAVFFYGADSKAVRKELYKSFEEEDNIIAI</sequence>
<organism evidence="1">
    <name type="scientific">marine sediment metagenome</name>
    <dbReference type="NCBI Taxonomy" id="412755"/>
    <lineage>
        <taxon>unclassified sequences</taxon>
        <taxon>metagenomes</taxon>
        <taxon>ecological metagenomes</taxon>
    </lineage>
</organism>
<reference evidence="1" key="1">
    <citation type="journal article" date="2014" name="Front. Microbiol.">
        <title>High frequency of phylogenetically diverse reductive dehalogenase-homologous genes in deep subseafloor sedimentary metagenomes.</title>
        <authorList>
            <person name="Kawai M."/>
            <person name="Futagami T."/>
            <person name="Toyoda A."/>
            <person name="Takaki Y."/>
            <person name="Nishi S."/>
            <person name="Hori S."/>
            <person name="Arai W."/>
            <person name="Tsubouchi T."/>
            <person name="Morono Y."/>
            <person name="Uchiyama I."/>
            <person name="Ito T."/>
            <person name="Fujiyama A."/>
            <person name="Inagaki F."/>
            <person name="Takami H."/>
        </authorList>
    </citation>
    <scope>NUCLEOTIDE SEQUENCE</scope>
    <source>
        <strain evidence="1">Expedition CK06-06</strain>
    </source>
</reference>
<dbReference type="EMBL" id="BART01039709">
    <property type="protein sequence ID" value="GAH22756.1"/>
    <property type="molecule type" value="Genomic_DNA"/>
</dbReference>
<feature type="non-terminal residue" evidence="1">
    <location>
        <position position="1"/>
    </location>
</feature>
<dbReference type="InterPro" id="IPR027417">
    <property type="entry name" value="P-loop_NTPase"/>
</dbReference>
<name>X1DP71_9ZZZZ</name>
<proteinExistence type="predicted"/>
<dbReference type="Gene3D" id="3.40.50.300">
    <property type="entry name" value="P-loop containing nucleotide triphosphate hydrolases"/>
    <property type="match status" value="1"/>
</dbReference>
<evidence type="ECO:0000313" key="1">
    <source>
        <dbReference type="EMBL" id="GAH22756.1"/>
    </source>
</evidence>
<accession>X1DP71</accession>
<gene>
    <name evidence="1" type="ORF">S01H4_65102</name>
</gene>
<protein>
    <submittedName>
        <fullName evidence="1">Uncharacterized protein</fullName>
    </submittedName>
</protein>
<comment type="caution">
    <text evidence="1">The sequence shown here is derived from an EMBL/GenBank/DDBJ whole genome shotgun (WGS) entry which is preliminary data.</text>
</comment>
<dbReference type="AlphaFoldDB" id="X1DP71"/>